<dbReference type="EMBL" id="JAZAQF010000086">
    <property type="protein sequence ID" value="MFG3819158.1"/>
    <property type="molecule type" value="Genomic_DNA"/>
</dbReference>
<keyword evidence="3" id="KW-1185">Reference proteome</keyword>
<sequence length="92" mass="10524">MLQMVWGIAVQEFQRAGNWTNGSRAMANRPFRGDRCGQCRQFRHSGEFGEFTEWVRYGWGDRALPELPKPDSGDRSNGPTAQPWCEGDNRTC</sequence>
<dbReference type="RefSeq" id="WP_393014888.1">
    <property type="nucleotide sequence ID" value="NZ_JAZAQF010000086.1"/>
</dbReference>
<organism evidence="2 3">
    <name type="scientific">Limnothrix redekei LRLZ20PSL1</name>
    <dbReference type="NCBI Taxonomy" id="3112953"/>
    <lineage>
        <taxon>Bacteria</taxon>
        <taxon>Bacillati</taxon>
        <taxon>Cyanobacteriota</taxon>
        <taxon>Cyanophyceae</taxon>
        <taxon>Pseudanabaenales</taxon>
        <taxon>Pseudanabaenaceae</taxon>
        <taxon>Limnothrix</taxon>
    </lineage>
</organism>
<feature type="region of interest" description="Disordered" evidence="1">
    <location>
        <begin position="65"/>
        <end position="92"/>
    </location>
</feature>
<dbReference type="Proteomes" id="UP001604335">
    <property type="component" value="Unassembled WGS sequence"/>
</dbReference>
<accession>A0ABW7CE87</accession>
<evidence type="ECO:0000256" key="1">
    <source>
        <dbReference type="SAM" id="MobiDB-lite"/>
    </source>
</evidence>
<reference evidence="3" key="1">
    <citation type="journal article" date="2024" name="Algal Res.">
        <title>Biochemical, toxicological and genomic investigation of a high-biomass producing Limnothrix strain isolated from Italian shallow drinking water reservoir.</title>
        <authorList>
            <person name="Simonazzi M."/>
            <person name="Shishido T.K."/>
            <person name="Delbaje E."/>
            <person name="Wahlsten M."/>
            <person name="Fewer D.P."/>
            <person name="Sivonen K."/>
            <person name="Pezzolesi L."/>
            <person name="Pistocchi R."/>
        </authorList>
    </citation>
    <scope>NUCLEOTIDE SEQUENCE [LARGE SCALE GENOMIC DNA]</scope>
    <source>
        <strain evidence="3">LRLZ20PSL1</strain>
    </source>
</reference>
<gene>
    <name evidence="2" type="ORF">VPK24_16055</name>
</gene>
<name>A0ABW7CE87_9CYAN</name>
<protein>
    <submittedName>
        <fullName evidence="2">Uncharacterized protein</fullName>
    </submittedName>
</protein>
<evidence type="ECO:0000313" key="3">
    <source>
        <dbReference type="Proteomes" id="UP001604335"/>
    </source>
</evidence>
<proteinExistence type="predicted"/>
<comment type="caution">
    <text evidence="2">The sequence shown here is derived from an EMBL/GenBank/DDBJ whole genome shotgun (WGS) entry which is preliminary data.</text>
</comment>
<evidence type="ECO:0000313" key="2">
    <source>
        <dbReference type="EMBL" id="MFG3819158.1"/>
    </source>
</evidence>